<dbReference type="AlphaFoldDB" id="A0A8D9DBN4"/>
<keyword evidence="1" id="KW-0472">Membrane</keyword>
<dbReference type="EMBL" id="LS974621">
    <property type="protein sequence ID" value="CAG7874297.1"/>
    <property type="molecule type" value="Genomic_DNA"/>
</dbReference>
<keyword evidence="1" id="KW-1133">Transmembrane helix</keyword>
<evidence type="ECO:0000313" key="2">
    <source>
        <dbReference type="EMBL" id="CAG7874297.1"/>
    </source>
</evidence>
<reference evidence="2 3" key="1">
    <citation type="submission" date="2021-07" db="EMBL/GenBank/DDBJ databases">
        <authorList>
            <consortium name="Genoscope - CEA"/>
            <person name="William W."/>
        </authorList>
    </citation>
    <scope>NUCLEOTIDE SEQUENCE [LARGE SCALE GENOMIC DNA]</scope>
</reference>
<sequence>MNSMKNCYPCTLIASEDKNGVFDSEILLSSSQILILIFIYGLDR</sequence>
<name>A0A8D9DBN4_BRACM</name>
<evidence type="ECO:0000313" key="3">
    <source>
        <dbReference type="Proteomes" id="UP000694005"/>
    </source>
</evidence>
<dbReference type="Gramene" id="A05p08180.2_BraZ1">
    <property type="protein sequence ID" value="A05p08180.2_BraZ1.CDS.1"/>
    <property type="gene ID" value="A05g08180.2_BraZ1"/>
</dbReference>
<organism evidence="2 3">
    <name type="scientific">Brassica campestris</name>
    <name type="common">Field mustard</name>
    <dbReference type="NCBI Taxonomy" id="3711"/>
    <lineage>
        <taxon>Eukaryota</taxon>
        <taxon>Viridiplantae</taxon>
        <taxon>Streptophyta</taxon>
        <taxon>Embryophyta</taxon>
        <taxon>Tracheophyta</taxon>
        <taxon>Spermatophyta</taxon>
        <taxon>Magnoliopsida</taxon>
        <taxon>eudicotyledons</taxon>
        <taxon>Gunneridae</taxon>
        <taxon>Pentapetalae</taxon>
        <taxon>rosids</taxon>
        <taxon>malvids</taxon>
        <taxon>Brassicales</taxon>
        <taxon>Brassicaceae</taxon>
        <taxon>Brassiceae</taxon>
        <taxon>Brassica</taxon>
    </lineage>
</organism>
<keyword evidence="1" id="KW-0812">Transmembrane</keyword>
<dbReference type="Proteomes" id="UP000694005">
    <property type="component" value="Chromosome A05"/>
</dbReference>
<feature type="transmembrane region" description="Helical" evidence="1">
    <location>
        <begin position="26"/>
        <end position="42"/>
    </location>
</feature>
<evidence type="ECO:0000256" key="1">
    <source>
        <dbReference type="SAM" id="Phobius"/>
    </source>
</evidence>
<accession>A0A8D9DBN4</accession>
<proteinExistence type="predicted"/>
<gene>
    <name evidence="2" type="ORF">BRAPAZ1V2_A05P08180.2</name>
</gene>
<protein>
    <submittedName>
        <fullName evidence="2">Uncharacterized protein</fullName>
    </submittedName>
</protein>